<feature type="transmembrane region" description="Helical" evidence="7">
    <location>
        <begin position="20"/>
        <end position="42"/>
    </location>
</feature>
<dbReference type="Pfam" id="PF13614">
    <property type="entry name" value="AAA_31"/>
    <property type="match status" value="1"/>
</dbReference>
<dbReference type="PANTHER" id="PTHR32309:SF31">
    <property type="entry name" value="CAPSULAR EXOPOLYSACCHARIDE FAMILY"/>
    <property type="match status" value="1"/>
</dbReference>
<feature type="domain" description="AAA" evidence="8">
    <location>
        <begin position="517"/>
        <end position="655"/>
    </location>
</feature>
<evidence type="ECO:0000256" key="7">
    <source>
        <dbReference type="SAM" id="Phobius"/>
    </source>
</evidence>
<feature type="coiled-coil region" evidence="6">
    <location>
        <begin position="329"/>
        <end position="363"/>
    </location>
</feature>
<dbReference type="CDD" id="cd05387">
    <property type="entry name" value="BY-kinase"/>
    <property type="match status" value="1"/>
</dbReference>
<keyword evidence="7" id="KW-0472">Membrane</keyword>
<organism evidence="9 10">
    <name type="scientific">Thalassospira profundimaris</name>
    <dbReference type="NCBI Taxonomy" id="502049"/>
    <lineage>
        <taxon>Bacteria</taxon>
        <taxon>Pseudomonadati</taxon>
        <taxon>Pseudomonadota</taxon>
        <taxon>Alphaproteobacteria</taxon>
        <taxon>Rhodospirillales</taxon>
        <taxon>Thalassospiraceae</taxon>
        <taxon>Thalassospira</taxon>
    </lineage>
</organism>
<reference evidence="9 10" key="1">
    <citation type="submission" date="2014-07" db="EMBL/GenBank/DDBJ databases">
        <title>Draft genome sequence of Thalassospira profundimaris 35.</title>
        <authorList>
            <person name="Lai Q."/>
            <person name="Shao Z."/>
        </authorList>
    </citation>
    <scope>NUCLEOTIDE SEQUENCE [LARGE SCALE GENOMIC DNA]</scope>
    <source>
        <strain evidence="9 10">35</strain>
    </source>
</reference>
<keyword evidence="7" id="KW-1133">Transmembrane helix</keyword>
<evidence type="ECO:0000313" key="10">
    <source>
        <dbReference type="Proteomes" id="UP000253226"/>
    </source>
</evidence>
<dbReference type="RefSeq" id="WP_181846352.1">
    <property type="nucleotide sequence ID" value="NZ_JPWF01000004.1"/>
</dbReference>
<dbReference type="InterPro" id="IPR027417">
    <property type="entry name" value="P-loop_NTPase"/>
</dbReference>
<evidence type="ECO:0000256" key="3">
    <source>
        <dbReference type="ARBA" id="ARBA00022777"/>
    </source>
</evidence>
<keyword evidence="7" id="KW-0812">Transmembrane</keyword>
<dbReference type="Gene3D" id="3.40.50.300">
    <property type="entry name" value="P-loop containing nucleotide triphosphate hydrolases"/>
    <property type="match status" value="1"/>
</dbReference>
<sequence>MKGDLPDTFDPSLRDLIAIIWQRRGVALLAFAVVMAAFLGLLANWKSDYRAIAEIGLAPVSAPLRSDSKESLIAQQGQLTAQQIETAIAELRSEETLAAVLAVLRGEEILTADHRGVGDVIRAIFSAQNTPAPKPGEAQLMERLRGGLVAERVGNSAVIEVSFAASDPVMSQLVLQTIVESYVWQREDRQKRSLRTKLEEASIQLEASQTELEEHERNLAEWQQQAGMLDADEGKLMLDRIYALDEQVEKIGQDVAGFKLAAKRRDTASRLEDLLSIPDVATHPLVSQLSERYDAQKQEFIALDQRYGPKHPLMLGRQSELDAQRQQLYEAAQTVAAQIGDALANAEEKLRLITRQRDQWQARISERNASMQGQATLLREVAMARDNTRDLGQQVQLLRRDLASFRGDTEILRSAALPTSAEFPGKRDLMMLAVMAALFCAIIAAVLRHYFDQTIGDDFDPETMLGIPLYARIPAIRSDRSSEKMARIRDEAIGHLAILMRIIDQQSGDRTNPETGQVIAIGSAQSGEGKSYIAHALAEKLAGLGSKVLLIDADLLDPAQCDGTVAQFADLTGVLSGQADIPDIARDEQSDGSYLHLGVRMAVPGNIATGLIETGLGPLIGRLRERFDHIILDTPPVLSIADGVVALRLADVRLFAIRQGNSKKRDIRDALDQLRTAGVMPEGIVLNGVQPRPAYGKGHDVTARGGQIT</sequence>
<keyword evidence="3" id="KW-0418">Kinase</keyword>
<keyword evidence="6" id="KW-0175">Coiled coil</keyword>
<gene>
    <name evidence="9" type="ORF">TH19_07880</name>
</gene>
<dbReference type="SUPFAM" id="SSF52540">
    <property type="entry name" value="P-loop containing nucleoside triphosphate hydrolases"/>
    <property type="match status" value="1"/>
</dbReference>
<evidence type="ECO:0000256" key="4">
    <source>
        <dbReference type="ARBA" id="ARBA00022840"/>
    </source>
</evidence>
<dbReference type="Proteomes" id="UP000253226">
    <property type="component" value="Unassembled WGS sequence"/>
</dbReference>
<dbReference type="InterPro" id="IPR005702">
    <property type="entry name" value="Wzc-like_C"/>
</dbReference>
<keyword evidence="1" id="KW-0808">Transferase</keyword>
<evidence type="ECO:0000313" key="9">
    <source>
        <dbReference type="EMBL" id="RCK37930.1"/>
    </source>
</evidence>
<dbReference type="InterPro" id="IPR050445">
    <property type="entry name" value="Bact_polysacc_biosynth/exp"/>
</dbReference>
<accession>A0A367WBT6</accession>
<dbReference type="EMBL" id="JPWF01000004">
    <property type="protein sequence ID" value="RCK37930.1"/>
    <property type="molecule type" value="Genomic_DNA"/>
</dbReference>
<keyword evidence="4" id="KW-0067">ATP-binding</keyword>
<dbReference type="AlphaFoldDB" id="A0A367WBT6"/>
<evidence type="ECO:0000256" key="5">
    <source>
        <dbReference type="ARBA" id="ARBA00023137"/>
    </source>
</evidence>
<evidence type="ECO:0000256" key="2">
    <source>
        <dbReference type="ARBA" id="ARBA00022741"/>
    </source>
</evidence>
<keyword evidence="5" id="KW-0829">Tyrosine-protein kinase</keyword>
<name>A0A367WBT6_9PROT</name>
<dbReference type="InterPro" id="IPR025669">
    <property type="entry name" value="AAA_dom"/>
</dbReference>
<comment type="caution">
    <text evidence="9">The sequence shown here is derived from an EMBL/GenBank/DDBJ whole genome shotgun (WGS) entry which is preliminary data.</text>
</comment>
<feature type="coiled-coil region" evidence="6">
    <location>
        <begin position="191"/>
        <end position="232"/>
    </location>
</feature>
<proteinExistence type="predicted"/>
<feature type="transmembrane region" description="Helical" evidence="7">
    <location>
        <begin position="429"/>
        <end position="451"/>
    </location>
</feature>
<evidence type="ECO:0000256" key="1">
    <source>
        <dbReference type="ARBA" id="ARBA00022679"/>
    </source>
</evidence>
<evidence type="ECO:0000259" key="8">
    <source>
        <dbReference type="Pfam" id="PF13614"/>
    </source>
</evidence>
<protein>
    <recommendedName>
        <fullName evidence="8">AAA domain-containing protein</fullName>
    </recommendedName>
</protein>
<keyword evidence="2" id="KW-0547">Nucleotide-binding</keyword>
<dbReference type="PANTHER" id="PTHR32309">
    <property type="entry name" value="TYROSINE-PROTEIN KINASE"/>
    <property type="match status" value="1"/>
</dbReference>
<evidence type="ECO:0000256" key="6">
    <source>
        <dbReference type="SAM" id="Coils"/>
    </source>
</evidence>